<dbReference type="InterPro" id="IPR000626">
    <property type="entry name" value="Ubiquitin-like_dom"/>
</dbReference>
<sequence length="181" mass="20577">MCRQRDPSNRFLHDTLNQGIRKHLNPAQSKSKTIKLFVKFDDDDMAFKVKRSAYLQKIFDNFANVKGVPVETLRFFYDGARLKGDITVQSLGLDSDSRIDCFSEQVGGHVPLHGTTLDSMDQMKSPWSYVGLFYSAGMLQQVEVEVRVKALRLFPRKRHEEDGGNGRAKEDEEHVGVVAVE</sequence>
<feature type="domain" description="Ubiquitin-like" evidence="1">
    <location>
        <begin position="34"/>
        <end position="108"/>
    </location>
</feature>
<dbReference type="InterPro" id="IPR022617">
    <property type="entry name" value="Rad60/SUMO-like_dom"/>
</dbReference>
<gene>
    <name evidence="2" type="ORF">DYB38_004328</name>
</gene>
<evidence type="ECO:0000313" key="2">
    <source>
        <dbReference type="EMBL" id="RHY67455.1"/>
    </source>
</evidence>
<reference evidence="2 3" key="1">
    <citation type="submission" date="2018-08" db="EMBL/GenBank/DDBJ databases">
        <title>Aphanomyces genome sequencing and annotation.</title>
        <authorList>
            <person name="Minardi D."/>
            <person name="Oidtmann B."/>
            <person name="Van Der Giezen M."/>
            <person name="Studholme D.J."/>
        </authorList>
    </citation>
    <scope>NUCLEOTIDE SEQUENCE [LARGE SCALE GENOMIC DNA]</scope>
    <source>
        <strain evidence="2 3">SA</strain>
    </source>
</reference>
<dbReference type="EMBL" id="QUTC01003931">
    <property type="protein sequence ID" value="RHY67455.1"/>
    <property type="molecule type" value="Genomic_DNA"/>
</dbReference>
<dbReference type="VEuPathDB" id="FungiDB:H257_11604"/>
<evidence type="ECO:0000313" key="3">
    <source>
        <dbReference type="Proteomes" id="UP000265716"/>
    </source>
</evidence>
<dbReference type="SUPFAM" id="SSF54236">
    <property type="entry name" value="Ubiquitin-like"/>
    <property type="match status" value="1"/>
</dbReference>
<dbReference type="SMART" id="SM00213">
    <property type="entry name" value="UBQ"/>
    <property type="match status" value="1"/>
</dbReference>
<dbReference type="CDD" id="cd01763">
    <property type="entry name" value="Ubl_SUMO_like"/>
    <property type="match status" value="1"/>
</dbReference>
<proteinExistence type="predicted"/>
<name>A0A397DU42_APHAT</name>
<dbReference type="Gene3D" id="3.10.20.90">
    <property type="entry name" value="Phosphatidylinositol 3-kinase Catalytic Subunit, Chain A, domain 1"/>
    <property type="match status" value="1"/>
</dbReference>
<accession>A0A397DU42</accession>
<organism evidence="2 3">
    <name type="scientific">Aphanomyces astaci</name>
    <name type="common">Crayfish plague agent</name>
    <dbReference type="NCBI Taxonomy" id="112090"/>
    <lineage>
        <taxon>Eukaryota</taxon>
        <taxon>Sar</taxon>
        <taxon>Stramenopiles</taxon>
        <taxon>Oomycota</taxon>
        <taxon>Saprolegniomycetes</taxon>
        <taxon>Saprolegniales</taxon>
        <taxon>Verrucalvaceae</taxon>
        <taxon>Aphanomyces</taxon>
    </lineage>
</organism>
<dbReference type="AlphaFoldDB" id="A0A397DU42"/>
<dbReference type="Proteomes" id="UP000265716">
    <property type="component" value="Unassembled WGS sequence"/>
</dbReference>
<dbReference type="InterPro" id="IPR029071">
    <property type="entry name" value="Ubiquitin-like_domsf"/>
</dbReference>
<dbReference type="PROSITE" id="PS50053">
    <property type="entry name" value="UBIQUITIN_2"/>
    <property type="match status" value="1"/>
</dbReference>
<comment type="caution">
    <text evidence="2">The sequence shown here is derived from an EMBL/GenBank/DDBJ whole genome shotgun (WGS) entry which is preliminary data.</text>
</comment>
<protein>
    <recommendedName>
        <fullName evidence="1">Ubiquitin-like domain-containing protein</fullName>
    </recommendedName>
</protein>
<evidence type="ECO:0000259" key="1">
    <source>
        <dbReference type="PROSITE" id="PS50053"/>
    </source>
</evidence>
<dbReference type="PANTHER" id="PTHR10562">
    <property type="entry name" value="SMALL UBIQUITIN-RELATED MODIFIER"/>
    <property type="match status" value="1"/>
</dbReference>
<dbReference type="Pfam" id="PF11976">
    <property type="entry name" value="Rad60-SLD"/>
    <property type="match status" value="1"/>
</dbReference>